<keyword evidence="1" id="KW-0472">Membrane</keyword>
<sequence length="202" mass="23554">MFNYSDRKKIVLFFLPFIVLIYLYQDFPNLFCTISNKLIVINYFITNCTLVIFFQYRIKSISDKNHKEKLRKIGWRVLNLTSILPCMLIVNSSKINLNWNFAQMISVICGLVFLGFSFTFENLKRNDVIGIKIKWTLESDEVWDKTHRAGAVLWILGGIILICNIFVRSQTGFFVNIVIGLFLTIVAPILYSYNLSKKIKNN</sequence>
<feature type="transmembrane region" description="Helical" evidence="1">
    <location>
        <begin position="77"/>
        <end position="95"/>
    </location>
</feature>
<accession>A0A133ZCG8</accession>
<keyword evidence="1" id="KW-1133">Transmembrane helix</keyword>
<dbReference type="InterPro" id="IPR025962">
    <property type="entry name" value="SdpI/YhfL"/>
</dbReference>
<keyword evidence="1" id="KW-0812">Transmembrane</keyword>
<proteinExistence type="predicted"/>
<dbReference type="RefSeq" id="WP_060932201.1">
    <property type="nucleotide sequence ID" value="NZ_KQ959848.1"/>
</dbReference>
<reference evidence="3" key="1">
    <citation type="submission" date="2016-01" db="EMBL/GenBank/DDBJ databases">
        <authorList>
            <person name="Mitreva M."/>
            <person name="Pepin K.H."/>
            <person name="Mihindukulasuriya K.A."/>
            <person name="Fulton R."/>
            <person name="Fronick C."/>
            <person name="O'Laughlin M."/>
            <person name="Miner T."/>
            <person name="Herter B."/>
            <person name="Rosa B.A."/>
            <person name="Cordes M."/>
            <person name="Tomlinson C."/>
            <person name="Wollam A."/>
            <person name="Palsikar V.B."/>
            <person name="Mardis E.R."/>
            <person name="Wilson R.K."/>
        </authorList>
    </citation>
    <scope>NUCLEOTIDE SEQUENCE [LARGE SCALE GENOMIC DNA]</scope>
    <source>
        <strain evidence="3">DNF00896</strain>
    </source>
</reference>
<dbReference type="PANTHER" id="PTHR37810">
    <property type="entry name" value="IMMUNITY PROTEIN SDPI"/>
    <property type="match status" value="1"/>
</dbReference>
<organism evidence="2 3">
    <name type="scientific">Lachnoanaerobaculum saburreum</name>
    <dbReference type="NCBI Taxonomy" id="467210"/>
    <lineage>
        <taxon>Bacteria</taxon>
        <taxon>Bacillati</taxon>
        <taxon>Bacillota</taxon>
        <taxon>Clostridia</taxon>
        <taxon>Lachnospirales</taxon>
        <taxon>Lachnospiraceae</taxon>
        <taxon>Lachnoanaerobaculum</taxon>
    </lineage>
</organism>
<keyword evidence="3" id="KW-1185">Reference proteome</keyword>
<feature type="transmembrane region" description="Helical" evidence="1">
    <location>
        <begin position="37"/>
        <end position="56"/>
    </location>
</feature>
<feature type="transmembrane region" description="Helical" evidence="1">
    <location>
        <begin position="101"/>
        <end position="120"/>
    </location>
</feature>
<dbReference type="PATRIC" id="fig|467210.3.peg.2644"/>
<comment type="caution">
    <text evidence="2">The sequence shown here is derived from an EMBL/GenBank/DDBJ whole genome shotgun (WGS) entry which is preliminary data.</text>
</comment>
<evidence type="ECO:0008006" key="4">
    <source>
        <dbReference type="Google" id="ProtNLM"/>
    </source>
</evidence>
<gene>
    <name evidence="2" type="ORF">HMPREF1866_02668</name>
</gene>
<dbReference type="PANTHER" id="PTHR37810:SF5">
    <property type="entry name" value="IMMUNITY PROTEIN SDPI"/>
    <property type="match status" value="1"/>
</dbReference>
<dbReference type="OrthoDB" id="9808690at2"/>
<evidence type="ECO:0000313" key="2">
    <source>
        <dbReference type="EMBL" id="KXB53140.1"/>
    </source>
</evidence>
<feature type="transmembrane region" description="Helical" evidence="1">
    <location>
        <begin position="9"/>
        <end position="25"/>
    </location>
</feature>
<protein>
    <recommendedName>
        <fullName evidence="4">Immunity protein SdpI</fullName>
    </recommendedName>
</protein>
<evidence type="ECO:0000313" key="3">
    <source>
        <dbReference type="Proteomes" id="UP000070394"/>
    </source>
</evidence>
<feature type="transmembrane region" description="Helical" evidence="1">
    <location>
        <begin position="173"/>
        <end position="193"/>
    </location>
</feature>
<evidence type="ECO:0000256" key="1">
    <source>
        <dbReference type="SAM" id="Phobius"/>
    </source>
</evidence>
<dbReference type="Proteomes" id="UP000070394">
    <property type="component" value="Unassembled WGS sequence"/>
</dbReference>
<feature type="transmembrane region" description="Helical" evidence="1">
    <location>
        <begin position="149"/>
        <end position="167"/>
    </location>
</feature>
<name>A0A133ZCG8_9FIRM</name>
<dbReference type="EMBL" id="LSDA01000141">
    <property type="protein sequence ID" value="KXB53140.1"/>
    <property type="molecule type" value="Genomic_DNA"/>
</dbReference>
<dbReference type="GO" id="GO:0009636">
    <property type="term" value="P:response to toxic substance"/>
    <property type="evidence" value="ECO:0007669"/>
    <property type="project" value="TreeGrafter"/>
</dbReference>
<dbReference type="Pfam" id="PF13630">
    <property type="entry name" value="SdpI"/>
    <property type="match status" value="1"/>
</dbReference>
<dbReference type="AlphaFoldDB" id="A0A133ZCG8"/>